<keyword evidence="4" id="KW-1185">Reference proteome</keyword>
<feature type="domain" description="RNHCP" evidence="2">
    <location>
        <begin position="324"/>
        <end position="411"/>
    </location>
</feature>
<dbReference type="SUPFAM" id="SSF52540">
    <property type="entry name" value="P-loop containing nucleoside triphosphate hydrolases"/>
    <property type="match status" value="1"/>
</dbReference>
<dbReference type="InterPro" id="IPR010914">
    <property type="entry name" value="RsgA_GTPase_dom"/>
</dbReference>
<evidence type="ECO:0000259" key="1">
    <source>
        <dbReference type="Pfam" id="PF03193"/>
    </source>
</evidence>
<name>A0A4P9CA29_EUBML</name>
<gene>
    <name evidence="3" type="primary">rsgA</name>
    <name evidence="3" type="ORF">CPZ25_010095</name>
</gene>
<dbReference type="InterPro" id="IPR024439">
    <property type="entry name" value="RNHCP"/>
</dbReference>
<sequence length="439" mass="48647">MKKKKLKEKIQIQNTETEKTEATVVKIMNKQAQVLAGDRLVTCLLPQALVSRKNALVVGDRVTISPADNKAYKLSEVMPRETAVFRGSRRSKGEVILIAANIHYLLAVVTADYFRHQAGYLESAIITARRAGIKIIILISRWDLVGESEKELLEKKISLYRQTADFVFTGSDQAEFMAMTAEVSNKTGVVVGDRACGKSTIIHKILNSLSKEEKIPEKLPATHSSQMETGPQNTWLIDTPGFRDFALQAVTEEEKNIVFPEIARLTDMCRFSSCTHTHEEGCAVIQALREGRIERERYDAYQGMGGRTAKMKPQPDYRHTACAESFVCKVCGAPVAPEGAGSGHRNHCPRCLSSLHVDNRPGDRASLCRGVMEPVGVWVRKNGEWAIIHRCRLCGTFSSNRIAADDNPALLLSIAVKPLTSPPFPLNKLEEMLGRNGMS</sequence>
<dbReference type="AlphaFoldDB" id="A0A4P9CA29"/>
<dbReference type="RefSeq" id="WP_096918683.1">
    <property type="nucleotide sequence ID" value="NZ_CP029487.1"/>
</dbReference>
<proteinExistence type="predicted"/>
<evidence type="ECO:0000313" key="4">
    <source>
        <dbReference type="Proteomes" id="UP000218387"/>
    </source>
</evidence>
<dbReference type="GO" id="GO:0003924">
    <property type="term" value="F:GTPase activity"/>
    <property type="evidence" value="ECO:0007669"/>
    <property type="project" value="InterPro"/>
</dbReference>
<feature type="domain" description="EngC GTPase" evidence="1">
    <location>
        <begin position="77"/>
        <end position="247"/>
    </location>
</feature>
<dbReference type="NCBIfam" id="TIGR00157">
    <property type="entry name" value="ribosome small subunit-dependent GTPase A"/>
    <property type="match status" value="1"/>
</dbReference>
<reference evidence="3 4" key="1">
    <citation type="submission" date="2018-05" db="EMBL/GenBank/DDBJ databases">
        <title>Genome comparison of Eubacterium sp.</title>
        <authorList>
            <person name="Feng Y."/>
            <person name="Sanchez-Andrea I."/>
            <person name="Stams A.J.M."/>
            <person name="De Vos W.M."/>
        </authorList>
    </citation>
    <scope>NUCLEOTIDE SEQUENCE [LARGE SCALE GENOMIC DNA]</scope>
    <source>
        <strain evidence="3 4">YI</strain>
    </source>
</reference>
<organism evidence="3 4">
    <name type="scientific">Eubacterium maltosivorans</name>
    <dbReference type="NCBI Taxonomy" id="2041044"/>
    <lineage>
        <taxon>Bacteria</taxon>
        <taxon>Bacillati</taxon>
        <taxon>Bacillota</taxon>
        <taxon>Clostridia</taxon>
        <taxon>Eubacteriales</taxon>
        <taxon>Eubacteriaceae</taxon>
        <taxon>Eubacterium</taxon>
    </lineage>
</organism>
<accession>A0A4P9CA29</accession>
<dbReference type="InterPro" id="IPR027417">
    <property type="entry name" value="P-loop_NTPase"/>
</dbReference>
<dbReference type="Proteomes" id="UP000218387">
    <property type="component" value="Chromosome"/>
</dbReference>
<protein>
    <submittedName>
        <fullName evidence="3">Ribosome small subunit-dependent GTPase A</fullName>
    </submittedName>
</protein>
<evidence type="ECO:0000313" key="3">
    <source>
        <dbReference type="EMBL" id="QCT71661.1"/>
    </source>
</evidence>
<dbReference type="PANTHER" id="PTHR32120:SF11">
    <property type="entry name" value="SMALL RIBOSOMAL SUBUNIT BIOGENESIS GTPASE RSGA 1, MITOCHONDRIAL-RELATED"/>
    <property type="match status" value="1"/>
</dbReference>
<evidence type="ECO:0000259" key="2">
    <source>
        <dbReference type="Pfam" id="PF12647"/>
    </source>
</evidence>
<dbReference type="Pfam" id="PF03193">
    <property type="entry name" value="RsgA_GTPase"/>
    <property type="match status" value="1"/>
</dbReference>
<dbReference type="EMBL" id="CP029487">
    <property type="protein sequence ID" value="QCT71661.1"/>
    <property type="molecule type" value="Genomic_DNA"/>
</dbReference>
<dbReference type="Pfam" id="PF12647">
    <property type="entry name" value="RNHCP"/>
    <property type="match status" value="1"/>
</dbReference>
<dbReference type="PANTHER" id="PTHR32120">
    <property type="entry name" value="SMALL RIBOSOMAL SUBUNIT BIOGENESIS GTPASE RSGA"/>
    <property type="match status" value="1"/>
</dbReference>
<dbReference type="InterPro" id="IPR004881">
    <property type="entry name" value="Ribosome_biogen_GTPase_RsgA"/>
</dbReference>
<dbReference type="KEGG" id="emt:CPZ25_010095"/>
<dbReference type="Gene3D" id="1.10.40.50">
    <property type="entry name" value="Probable gtpase engc, domain 3"/>
    <property type="match status" value="1"/>
</dbReference>
<dbReference type="Gene3D" id="3.40.50.300">
    <property type="entry name" value="P-loop containing nucleotide triphosphate hydrolases"/>
    <property type="match status" value="1"/>
</dbReference>
<dbReference type="GO" id="GO:0005525">
    <property type="term" value="F:GTP binding"/>
    <property type="evidence" value="ECO:0007669"/>
    <property type="project" value="InterPro"/>
</dbReference>